<dbReference type="Pfam" id="PF00083">
    <property type="entry name" value="Sugar_tr"/>
    <property type="match status" value="1"/>
</dbReference>
<feature type="transmembrane region" description="Helical" evidence="5">
    <location>
        <begin position="95"/>
        <end position="113"/>
    </location>
</feature>
<dbReference type="GO" id="GO:0022857">
    <property type="term" value="F:transmembrane transporter activity"/>
    <property type="evidence" value="ECO:0007669"/>
    <property type="project" value="InterPro"/>
</dbReference>
<feature type="transmembrane region" description="Helical" evidence="5">
    <location>
        <begin position="497"/>
        <end position="521"/>
    </location>
</feature>
<feature type="transmembrane region" description="Helical" evidence="5">
    <location>
        <begin position="119"/>
        <end position="141"/>
    </location>
</feature>
<dbReference type="AlphaFoldDB" id="A0A8K0K904"/>
<evidence type="ECO:0000259" key="6">
    <source>
        <dbReference type="PROSITE" id="PS50850"/>
    </source>
</evidence>
<comment type="caution">
    <text evidence="7">The sequence shown here is derived from an EMBL/GenBank/DDBJ whole genome shotgun (WGS) entry which is preliminary data.</text>
</comment>
<gene>
    <name evidence="7" type="ORF">J437_LFUL000105</name>
</gene>
<dbReference type="PANTHER" id="PTHR48021">
    <property type="match status" value="1"/>
</dbReference>
<feature type="domain" description="Major facilitator superfamily (MFS) profile" evidence="6">
    <location>
        <begin position="1"/>
        <end position="525"/>
    </location>
</feature>
<evidence type="ECO:0000313" key="7">
    <source>
        <dbReference type="EMBL" id="KAG8228103.1"/>
    </source>
</evidence>
<dbReference type="InterPro" id="IPR005828">
    <property type="entry name" value="MFS_sugar_transport-like"/>
</dbReference>
<evidence type="ECO:0000256" key="1">
    <source>
        <dbReference type="ARBA" id="ARBA00004141"/>
    </source>
</evidence>
<evidence type="ECO:0000256" key="5">
    <source>
        <dbReference type="SAM" id="Phobius"/>
    </source>
</evidence>
<dbReference type="PANTHER" id="PTHR48021:SF34">
    <property type="entry name" value="FACILITATED TREHALOSE TRANSPORTER TRET1-2 HOMOLOG-LIKE PROTEIN"/>
    <property type="match status" value="1"/>
</dbReference>
<organism evidence="7 8">
    <name type="scientific">Ladona fulva</name>
    <name type="common">Scarce chaser dragonfly</name>
    <name type="synonym">Libellula fulva</name>
    <dbReference type="NCBI Taxonomy" id="123851"/>
    <lineage>
        <taxon>Eukaryota</taxon>
        <taxon>Metazoa</taxon>
        <taxon>Ecdysozoa</taxon>
        <taxon>Arthropoda</taxon>
        <taxon>Hexapoda</taxon>
        <taxon>Insecta</taxon>
        <taxon>Pterygota</taxon>
        <taxon>Palaeoptera</taxon>
        <taxon>Odonata</taxon>
        <taxon>Epiprocta</taxon>
        <taxon>Anisoptera</taxon>
        <taxon>Libelluloidea</taxon>
        <taxon>Libellulidae</taxon>
        <taxon>Ladona</taxon>
    </lineage>
</organism>
<comment type="subcellular location">
    <subcellularLocation>
        <location evidence="1">Membrane</location>
        <topology evidence="1">Multi-pass membrane protein</topology>
    </subcellularLocation>
</comment>
<dbReference type="Gene3D" id="1.20.1250.20">
    <property type="entry name" value="MFS general substrate transporter like domains"/>
    <property type="match status" value="1"/>
</dbReference>
<evidence type="ECO:0000256" key="2">
    <source>
        <dbReference type="ARBA" id="ARBA00022692"/>
    </source>
</evidence>
<feature type="transmembrane region" description="Helical" evidence="5">
    <location>
        <begin position="46"/>
        <end position="68"/>
    </location>
</feature>
<sequence>MKLVPGQQTFLSGFGMTQFKQFIRDIRDEDLDDIASFTIGAQGASWVASVSLLGAVAGAIIAGAAISASSSENWNGRGPRPCSFRWKLLGSRRRLLVAAAGPASTAWLLAAFARTLPALLAAAFVAGLCCAVLLLVTQVYVSEIASPAIRGGLNALLKASGHLGSLVLAGLGAANLDWRHLALVSASAPAAFFLLLLIPFPCCEIVPETPSHLLMVGDEEEAARTLRLFRGPKASEEMATLRANVHRERRKRWHRRLRQHETEEKKSCPSVPSSCRCENSSKSLLRPILTAGGLVFFQRFSGAHAFNFYAVPILRQTLGRGSGLTPHEGAVAVGAVQFAASLASGLLMDTIGRKPLLLFSSLIMSLTLGGFGAYVYCRSTLEGGAGACGKTMITGKIVNLTAGNVSIGSWSVLGDAGGTADVSWWGPGSEWVPLLCVFGFTISFCVGIGGPAAGPGLLASELFPLERRGMAGAMAAAVSHAASFAGVKTFVDIVSGLGLYGAFFLYAGVAAAALPFVLLLVPETMGKPLQEMDPRGDDEDEVGCEDCEHGGECLGNGHSREREIETKQTAARMEYNPVIGIPV</sequence>
<name>A0A8K0K904_LADFU</name>
<dbReference type="Proteomes" id="UP000792457">
    <property type="component" value="Unassembled WGS sequence"/>
</dbReference>
<evidence type="ECO:0000256" key="3">
    <source>
        <dbReference type="ARBA" id="ARBA00022989"/>
    </source>
</evidence>
<reference evidence="7" key="1">
    <citation type="submission" date="2013-04" db="EMBL/GenBank/DDBJ databases">
        <authorList>
            <person name="Qu J."/>
            <person name="Murali S.C."/>
            <person name="Bandaranaike D."/>
            <person name="Bellair M."/>
            <person name="Blankenburg K."/>
            <person name="Chao H."/>
            <person name="Dinh H."/>
            <person name="Doddapaneni H."/>
            <person name="Downs B."/>
            <person name="Dugan-Rocha S."/>
            <person name="Elkadiri S."/>
            <person name="Gnanaolivu R.D."/>
            <person name="Hernandez B."/>
            <person name="Javaid M."/>
            <person name="Jayaseelan J.C."/>
            <person name="Lee S."/>
            <person name="Li M."/>
            <person name="Ming W."/>
            <person name="Munidasa M."/>
            <person name="Muniz J."/>
            <person name="Nguyen L."/>
            <person name="Ongeri F."/>
            <person name="Osuji N."/>
            <person name="Pu L.-L."/>
            <person name="Puazo M."/>
            <person name="Qu C."/>
            <person name="Quiroz J."/>
            <person name="Raj R."/>
            <person name="Weissenberger G."/>
            <person name="Xin Y."/>
            <person name="Zou X."/>
            <person name="Han Y."/>
            <person name="Richards S."/>
            <person name="Worley K."/>
            <person name="Muzny D."/>
            <person name="Gibbs R."/>
        </authorList>
    </citation>
    <scope>NUCLEOTIDE SEQUENCE</scope>
    <source>
        <strain evidence="7">Sampled in the wild</strain>
    </source>
</reference>
<accession>A0A8K0K904</accession>
<keyword evidence="4 5" id="KW-0472">Membrane</keyword>
<feature type="transmembrane region" description="Helical" evidence="5">
    <location>
        <begin position="431"/>
        <end position="458"/>
    </location>
</feature>
<dbReference type="SUPFAM" id="SSF103473">
    <property type="entry name" value="MFS general substrate transporter"/>
    <property type="match status" value="1"/>
</dbReference>
<dbReference type="InterPro" id="IPR036259">
    <property type="entry name" value="MFS_trans_sf"/>
</dbReference>
<proteinExistence type="predicted"/>
<dbReference type="EMBL" id="KZ308359">
    <property type="protein sequence ID" value="KAG8228103.1"/>
    <property type="molecule type" value="Genomic_DNA"/>
</dbReference>
<evidence type="ECO:0000256" key="4">
    <source>
        <dbReference type="ARBA" id="ARBA00023136"/>
    </source>
</evidence>
<dbReference type="InterPro" id="IPR020846">
    <property type="entry name" value="MFS_dom"/>
</dbReference>
<dbReference type="PROSITE" id="PS50850">
    <property type="entry name" value="MFS"/>
    <property type="match status" value="1"/>
</dbReference>
<feature type="transmembrane region" description="Helical" evidence="5">
    <location>
        <begin position="355"/>
        <end position="376"/>
    </location>
</feature>
<keyword evidence="3 5" id="KW-1133">Transmembrane helix</keyword>
<keyword evidence="2 5" id="KW-0812">Transmembrane</keyword>
<keyword evidence="8" id="KW-1185">Reference proteome</keyword>
<dbReference type="InterPro" id="IPR050549">
    <property type="entry name" value="MFS_Trehalose_Transporter"/>
</dbReference>
<reference evidence="7" key="2">
    <citation type="submission" date="2017-10" db="EMBL/GenBank/DDBJ databases">
        <title>Ladona fulva Genome sequencing and assembly.</title>
        <authorList>
            <person name="Murali S."/>
            <person name="Richards S."/>
            <person name="Bandaranaike D."/>
            <person name="Bellair M."/>
            <person name="Blankenburg K."/>
            <person name="Chao H."/>
            <person name="Dinh H."/>
            <person name="Doddapaneni H."/>
            <person name="Dugan-Rocha S."/>
            <person name="Elkadiri S."/>
            <person name="Gnanaolivu R."/>
            <person name="Hernandez B."/>
            <person name="Skinner E."/>
            <person name="Javaid M."/>
            <person name="Lee S."/>
            <person name="Li M."/>
            <person name="Ming W."/>
            <person name="Munidasa M."/>
            <person name="Muniz J."/>
            <person name="Nguyen L."/>
            <person name="Hughes D."/>
            <person name="Osuji N."/>
            <person name="Pu L.-L."/>
            <person name="Puazo M."/>
            <person name="Qu C."/>
            <person name="Quiroz J."/>
            <person name="Raj R."/>
            <person name="Weissenberger G."/>
            <person name="Xin Y."/>
            <person name="Zou X."/>
            <person name="Han Y."/>
            <person name="Worley K."/>
            <person name="Muzny D."/>
            <person name="Gibbs R."/>
        </authorList>
    </citation>
    <scope>NUCLEOTIDE SEQUENCE</scope>
    <source>
        <strain evidence="7">Sampled in the wild</strain>
    </source>
</reference>
<protein>
    <recommendedName>
        <fullName evidence="6">Major facilitator superfamily (MFS) profile domain-containing protein</fullName>
    </recommendedName>
</protein>
<dbReference type="GO" id="GO:0016020">
    <property type="term" value="C:membrane"/>
    <property type="evidence" value="ECO:0007669"/>
    <property type="project" value="UniProtKB-SubCell"/>
</dbReference>
<dbReference type="OrthoDB" id="6339427at2759"/>
<evidence type="ECO:0000313" key="8">
    <source>
        <dbReference type="Proteomes" id="UP000792457"/>
    </source>
</evidence>